<name>A0A223NR71_9SPHI</name>
<dbReference type="Proteomes" id="UP000215002">
    <property type="component" value="Chromosome"/>
</dbReference>
<sequence length="44" mass="5184">MTQRFLQRCMRVVIISSPRVLCFAIAIEGKDLQDKTGKFYLIFF</sequence>
<organism evidence="1 2">
    <name type="scientific">Mucilaginibacter xinganensis</name>
    <dbReference type="NCBI Taxonomy" id="1234841"/>
    <lineage>
        <taxon>Bacteria</taxon>
        <taxon>Pseudomonadati</taxon>
        <taxon>Bacteroidota</taxon>
        <taxon>Sphingobacteriia</taxon>
        <taxon>Sphingobacteriales</taxon>
        <taxon>Sphingobacteriaceae</taxon>
        <taxon>Mucilaginibacter</taxon>
    </lineage>
</organism>
<gene>
    <name evidence="1" type="ORF">MuYL_0502</name>
</gene>
<reference evidence="1 2" key="1">
    <citation type="submission" date="2017-08" db="EMBL/GenBank/DDBJ databases">
        <title>Complete genome sequence of Mucilaginibacter sp. strain BJC16-A31.</title>
        <authorList>
            <consortium name="Henan University of Science and Technology"/>
            <person name="You X."/>
        </authorList>
    </citation>
    <scope>NUCLEOTIDE SEQUENCE [LARGE SCALE GENOMIC DNA]</scope>
    <source>
        <strain evidence="1 2">BJC16-A31</strain>
    </source>
</reference>
<accession>A0A223NR71</accession>
<dbReference type="KEGG" id="muc:MuYL_0502"/>
<protein>
    <submittedName>
        <fullName evidence="1">Uncharacterized protein</fullName>
    </submittedName>
</protein>
<evidence type="ECO:0000313" key="1">
    <source>
        <dbReference type="EMBL" id="ASU32405.1"/>
    </source>
</evidence>
<evidence type="ECO:0000313" key="2">
    <source>
        <dbReference type="Proteomes" id="UP000215002"/>
    </source>
</evidence>
<keyword evidence="2" id="KW-1185">Reference proteome</keyword>
<dbReference type="AlphaFoldDB" id="A0A223NR71"/>
<proteinExistence type="predicted"/>
<dbReference type="EMBL" id="CP022743">
    <property type="protein sequence ID" value="ASU32405.1"/>
    <property type="molecule type" value="Genomic_DNA"/>
</dbReference>